<dbReference type="SMR" id="A0A0J6WJ88"/>
<dbReference type="PROSITE" id="PS50943">
    <property type="entry name" value="HTH_CROC1"/>
    <property type="match status" value="2"/>
</dbReference>
<dbReference type="GO" id="GO:0003677">
    <property type="term" value="F:DNA binding"/>
    <property type="evidence" value="ECO:0007669"/>
    <property type="project" value="UniProtKB-KW"/>
</dbReference>
<evidence type="ECO:0000313" key="3">
    <source>
        <dbReference type="EMBL" id="KMO82649.1"/>
    </source>
</evidence>
<accession>A0A0J6WJ88</accession>
<gene>
    <name evidence="3" type="ORF">MCHLDSM_01272</name>
</gene>
<dbReference type="InterPro" id="IPR010982">
    <property type="entry name" value="Lambda_DNA-bd_dom_sf"/>
</dbReference>
<sequence length="289" mass="31338">MSANTNPPTWAAVIQARRDQLGISQAQLARLAGVPKGTFQRYETGDREPPLSVARAIAEALDVSLAELAGQVPAGEDPVETPGLSVVGEVMQARRRELGLTQTRVANTAGLALEAYQRYESGDQEPSLAAAAAICSALDISLPTLAGVDPRPIELNGKWWATWQGGFGHHDQADLHTVDALRAGDTLLLDNAWRGELRIFSNEVLIGWYRPPGMSTRSRQAVFLWLPASEEYLYGRWTGVAANNSVVSGWCVLARDESTSREVFEKLARDNVQPRPALKLPELGSWGSG</sequence>
<feature type="domain" description="HTH cro/C1-type" evidence="2">
    <location>
        <begin position="91"/>
        <end position="145"/>
    </location>
</feature>
<dbReference type="CDD" id="cd00093">
    <property type="entry name" value="HTH_XRE"/>
    <property type="match status" value="2"/>
</dbReference>
<feature type="domain" description="HTH cro/C1-type" evidence="2">
    <location>
        <begin position="14"/>
        <end position="68"/>
    </location>
</feature>
<comment type="caution">
    <text evidence="3">The sequence shown here is derived from an EMBL/GenBank/DDBJ whole genome shotgun (WGS) entry which is preliminary data.</text>
</comment>
<dbReference type="STRING" id="37916.MCHLDSM_01272"/>
<dbReference type="EMBL" id="JYNL01000009">
    <property type="protein sequence ID" value="KMO82649.1"/>
    <property type="molecule type" value="Genomic_DNA"/>
</dbReference>
<dbReference type="AlphaFoldDB" id="A0A0J6WJ88"/>
<dbReference type="Gene3D" id="1.10.260.40">
    <property type="entry name" value="lambda repressor-like DNA-binding domains"/>
    <property type="match status" value="2"/>
</dbReference>
<dbReference type="SUPFAM" id="SSF47413">
    <property type="entry name" value="lambda repressor-like DNA-binding domains"/>
    <property type="match status" value="2"/>
</dbReference>
<dbReference type="Pfam" id="PF01381">
    <property type="entry name" value="HTH_3"/>
    <property type="match status" value="2"/>
</dbReference>
<evidence type="ECO:0000256" key="1">
    <source>
        <dbReference type="ARBA" id="ARBA00023125"/>
    </source>
</evidence>
<keyword evidence="1" id="KW-0238">DNA-binding</keyword>
<keyword evidence="4" id="KW-1185">Reference proteome</keyword>
<dbReference type="PANTHER" id="PTHR46558">
    <property type="entry name" value="TRACRIPTIONAL REGULATORY PROTEIN-RELATED-RELATED"/>
    <property type="match status" value="1"/>
</dbReference>
<protein>
    <submittedName>
        <fullName evidence="3">Transcriptional repressor DicA</fullName>
    </submittedName>
</protein>
<dbReference type="PANTHER" id="PTHR46558:SF11">
    <property type="entry name" value="HTH-TYPE TRANSCRIPTIONAL REGULATOR XRE"/>
    <property type="match status" value="1"/>
</dbReference>
<dbReference type="PATRIC" id="fig|37916.4.peg.1158"/>
<dbReference type="InterPro" id="IPR001387">
    <property type="entry name" value="Cro/C1-type_HTH"/>
</dbReference>
<evidence type="ECO:0000259" key="2">
    <source>
        <dbReference type="PROSITE" id="PS50943"/>
    </source>
</evidence>
<dbReference type="Proteomes" id="UP000036513">
    <property type="component" value="Unassembled WGS sequence"/>
</dbReference>
<organism evidence="3 4">
    <name type="scientific">Mycolicibacterium chlorophenolicum</name>
    <dbReference type="NCBI Taxonomy" id="37916"/>
    <lineage>
        <taxon>Bacteria</taxon>
        <taxon>Bacillati</taxon>
        <taxon>Actinomycetota</taxon>
        <taxon>Actinomycetes</taxon>
        <taxon>Mycobacteriales</taxon>
        <taxon>Mycobacteriaceae</taxon>
        <taxon>Mycolicibacterium</taxon>
    </lineage>
</organism>
<reference evidence="3 4" key="1">
    <citation type="journal article" date="2015" name="Genome Biol. Evol.">
        <title>Characterization of Three Mycobacterium spp. with Potential Use in Bioremediation by Genome Sequencing and Comparative Genomics.</title>
        <authorList>
            <person name="Das S."/>
            <person name="Pettersson B.M."/>
            <person name="Behra P.R."/>
            <person name="Ramesh M."/>
            <person name="Dasgupta S."/>
            <person name="Bhattacharya A."/>
            <person name="Kirsebom L.A."/>
        </authorList>
    </citation>
    <scope>NUCLEOTIDE SEQUENCE [LARGE SCALE GENOMIC DNA]</scope>
    <source>
        <strain evidence="3 4">DSM 43826</strain>
    </source>
</reference>
<proteinExistence type="predicted"/>
<name>A0A0J6WJ88_9MYCO</name>
<dbReference type="SMART" id="SM00530">
    <property type="entry name" value="HTH_XRE"/>
    <property type="match status" value="2"/>
</dbReference>
<evidence type="ECO:0000313" key="4">
    <source>
        <dbReference type="Proteomes" id="UP000036513"/>
    </source>
</evidence>